<feature type="transmembrane region" description="Helical" evidence="8">
    <location>
        <begin position="12"/>
        <end position="33"/>
    </location>
</feature>
<keyword evidence="4" id="KW-1003">Cell membrane</keyword>
<dbReference type="RefSeq" id="WP_089393282.1">
    <property type="nucleotide sequence ID" value="NZ_FNEC01000016.1"/>
</dbReference>
<sequence>MTAPRPAGSAQALLLLFGSCLPVLGAVLIAPVLPRMQAHFAETPGAAVLVPVALTLPALVIAFLAPLAGLLADRVGRRPLLLASMLLYSLCGVLPLWLDSLGAIVASRAGIGLAEAGIMTCCTTLMGDYFDGPRRERLFALQMVATSLSAALFMGLGGALGESGWRTPFALYAVGLLCLPLMAALLWEPRGHRGERVQPAAGRFPWAALAPLYLLTLLAGVSLFIVPVQAGYLLQLLHVDAPQQVGMTMGANQLGVLAGALAFRLLAALPARRLLALGFATAGLGGALMALAGSHAPVVLAVLVNGLGVGLLLPTLITQVMLQVGFDQRGRATGGFTASIFAGEFLSPLLVLALTGGDNPRLPQALLLVASAQLVLAPLCLALLRRGRPVPVVEAL</sequence>
<dbReference type="PROSITE" id="PS50850">
    <property type="entry name" value="MFS"/>
    <property type="match status" value="1"/>
</dbReference>
<keyword evidence="12" id="KW-1185">Reference proteome</keyword>
<dbReference type="GO" id="GO:0005886">
    <property type="term" value="C:plasma membrane"/>
    <property type="evidence" value="ECO:0007669"/>
    <property type="project" value="UniProtKB-SubCell"/>
</dbReference>
<evidence type="ECO:0000313" key="10">
    <source>
        <dbReference type="EMBL" id="SDJ37868.1"/>
    </source>
</evidence>
<evidence type="ECO:0000256" key="5">
    <source>
        <dbReference type="ARBA" id="ARBA00022692"/>
    </source>
</evidence>
<proteinExistence type="inferred from homology"/>
<feature type="transmembrane region" description="Helical" evidence="8">
    <location>
        <begin position="80"/>
        <end position="98"/>
    </location>
</feature>
<keyword evidence="7 8" id="KW-0472">Membrane</keyword>
<accession>A0A239M2V6</accession>
<evidence type="ECO:0000256" key="8">
    <source>
        <dbReference type="SAM" id="Phobius"/>
    </source>
</evidence>
<evidence type="ECO:0000256" key="3">
    <source>
        <dbReference type="ARBA" id="ARBA00007520"/>
    </source>
</evidence>
<feature type="transmembrane region" description="Helical" evidence="8">
    <location>
        <begin position="334"/>
        <end position="353"/>
    </location>
</feature>
<dbReference type="PANTHER" id="PTHR43124">
    <property type="entry name" value="PURINE EFFLUX PUMP PBUE"/>
    <property type="match status" value="1"/>
</dbReference>
<dbReference type="SUPFAM" id="SSF103473">
    <property type="entry name" value="MFS general substrate transporter"/>
    <property type="match status" value="1"/>
</dbReference>
<evidence type="ECO:0000256" key="6">
    <source>
        <dbReference type="ARBA" id="ARBA00022989"/>
    </source>
</evidence>
<dbReference type="InterPro" id="IPR011701">
    <property type="entry name" value="MFS"/>
</dbReference>
<feature type="transmembrane region" description="Helical" evidence="8">
    <location>
        <begin position="104"/>
        <end position="126"/>
    </location>
</feature>
<keyword evidence="5 8" id="KW-0812">Transmembrane</keyword>
<protein>
    <submittedName>
        <fullName evidence="10">Predicted arabinose efflux permease, MFS family</fullName>
    </submittedName>
</protein>
<reference evidence="10 13" key="1">
    <citation type="submission" date="2016-10" db="EMBL/GenBank/DDBJ databases">
        <authorList>
            <person name="de Groot N.N."/>
        </authorList>
    </citation>
    <scope>NUCLEOTIDE SEQUENCE [LARGE SCALE GENOMIC DNA]</scope>
    <source>
        <strain evidence="10 13">CCM 7361</strain>
    </source>
</reference>
<feature type="transmembrane region" description="Helical" evidence="8">
    <location>
        <begin position="298"/>
        <end position="322"/>
    </location>
</feature>
<name>A0A239M2V6_9PSED</name>
<dbReference type="PRINTS" id="PR01035">
    <property type="entry name" value="TCRTETA"/>
</dbReference>
<comment type="similarity">
    <text evidence="3">Belongs to the major facilitator superfamily. TCR/Tet family.</text>
</comment>
<dbReference type="Gene3D" id="1.20.1250.20">
    <property type="entry name" value="MFS general substrate transporter like domains"/>
    <property type="match status" value="1"/>
</dbReference>
<dbReference type="InterPro" id="IPR020846">
    <property type="entry name" value="MFS_dom"/>
</dbReference>
<feature type="transmembrane region" description="Helical" evidence="8">
    <location>
        <begin position="208"/>
        <end position="230"/>
    </location>
</feature>
<dbReference type="PROSITE" id="PS00216">
    <property type="entry name" value="SUGAR_TRANSPORT_1"/>
    <property type="match status" value="1"/>
</dbReference>
<dbReference type="InterPro" id="IPR036259">
    <property type="entry name" value="MFS_trans_sf"/>
</dbReference>
<evidence type="ECO:0000313" key="11">
    <source>
        <dbReference type="EMBL" id="SNT36219.1"/>
    </source>
</evidence>
<dbReference type="EMBL" id="FNEC01000016">
    <property type="protein sequence ID" value="SDJ37868.1"/>
    <property type="molecule type" value="Genomic_DNA"/>
</dbReference>
<evidence type="ECO:0000259" key="9">
    <source>
        <dbReference type="PROSITE" id="PS50850"/>
    </source>
</evidence>
<dbReference type="Pfam" id="PF07690">
    <property type="entry name" value="MFS_1"/>
    <property type="match status" value="1"/>
</dbReference>
<feature type="transmembrane region" description="Helical" evidence="8">
    <location>
        <begin position="274"/>
        <end position="292"/>
    </location>
</feature>
<dbReference type="PROSITE" id="PS51257">
    <property type="entry name" value="PROKAR_LIPOPROTEIN"/>
    <property type="match status" value="1"/>
</dbReference>
<keyword evidence="6 8" id="KW-1133">Transmembrane helix</keyword>
<gene>
    <name evidence="10" type="ORF">SAMN05216189_101628</name>
    <name evidence="11" type="ORF">SAMN06295949_12328</name>
</gene>
<dbReference type="EMBL" id="FZPC01000023">
    <property type="protein sequence ID" value="SNT36219.1"/>
    <property type="molecule type" value="Genomic_DNA"/>
</dbReference>
<feature type="domain" description="Major facilitator superfamily (MFS) profile" evidence="9">
    <location>
        <begin position="11"/>
        <end position="388"/>
    </location>
</feature>
<reference evidence="11 12" key="2">
    <citation type="submission" date="2017-06" db="EMBL/GenBank/DDBJ databases">
        <authorList>
            <person name="Varghese N."/>
            <person name="Submissions S."/>
        </authorList>
    </citation>
    <scope>NUCLEOTIDE SEQUENCE [LARGE SCALE GENOMIC DNA]</scope>
    <source>
        <strain evidence="11 12">RLD-1</strain>
    </source>
</reference>
<evidence type="ECO:0000313" key="12">
    <source>
        <dbReference type="Proteomes" id="UP000198309"/>
    </source>
</evidence>
<dbReference type="Proteomes" id="UP000198309">
    <property type="component" value="Unassembled WGS sequence"/>
</dbReference>
<evidence type="ECO:0000256" key="1">
    <source>
        <dbReference type="ARBA" id="ARBA00003279"/>
    </source>
</evidence>
<organism evidence="10 13">
    <name type="scientific">Pseudomonas delhiensis</name>
    <dbReference type="NCBI Taxonomy" id="366289"/>
    <lineage>
        <taxon>Bacteria</taxon>
        <taxon>Pseudomonadati</taxon>
        <taxon>Pseudomonadota</taxon>
        <taxon>Gammaproteobacteria</taxon>
        <taxon>Pseudomonadales</taxon>
        <taxon>Pseudomonadaceae</taxon>
        <taxon>Pseudomonas</taxon>
    </lineage>
</organism>
<feature type="transmembrane region" description="Helical" evidence="8">
    <location>
        <begin position="169"/>
        <end position="187"/>
    </location>
</feature>
<dbReference type="Proteomes" id="UP000199693">
    <property type="component" value="Unassembled WGS sequence"/>
</dbReference>
<evidence type="ECO:0000313" key="13">
    <source>
        <dbReference type="Proteomes" id="UP000199693"/>
    </source>
</evidence>
<feature type="transmembrane region" description="Helical" evidence="8">
    <location>
        <begin position="138"/>
        <end position="157"/>
    </location>
</feature>
<evidence type="ECO:0000256" key="2">
    <source>
        <dbReference type="ARBA" id="ARBA00004651"/>
    </source>
</evidence>
<feature type="transmembrane region" description="Helical" evidence="8">
    <location>
        <begin position="365"/>
        <end position="384"/>
    </location>
</feature>
<dbReference type="GO" id="GO:0022857">
    <property type="term" value="F:transmembrane transporter activity"/>
    <property type="evidence" value="ECO:0007669"/>
    <property type="project" value="InterPro"/>
</dbReference>
<comment type="subcellular location">
    <subcellularLocation>
        <location evidence="2">Cell membrane</location>
        <topology evidence="2">Multi-pass membrane protein</topology>
    </subcellularLocation>
</comment>
<evidence type="ECO:0000256" key="4">
    <source>
        <dbReference type="ARBA" id="ARBA00022475"/>
    </source>
</evidence>
<dbReference type="CDD" id="cd17473">
    <property type="entry name" value="MFS_arabinose_efflux_permease_like"/>
    <property type="match status" value="1"/>
</dbReference>
<feature type="transmembrane region" description="Helical" evidence="8">
    <location>
        <begin position="45"/>
        <end position="68"/>
    </location>
</feature>
<comment type="function">
    <text evidence="1">Resistance to tetracycline by an active tetracycline efflux. This is an energy-dependent process that decreases the accumulation of the antibiotic in whole cells. This protein functions as a metal-tetracycline/H(+) antiporter.</text>
</comment>
<dbReference type="InterPro" id="IPR005829">
    <property type="entry name" value="Sugar_transporter_CS"/>
</dbReference>
<dbReference type="InterPro" id="IPR001958">
    <property type="entry name" value="Tet-R_TetA/multi-R_MdtG-like"/>
</dbReference>
<feature type="transmembrane region" description="Helical" evidence="8">
    <location>
        <begin position="250"/>
        <end position="267"/>
    </location>
</feature>
<dbReference type="AlphaFoldDB" id="A0A239M2V6"/>
<evidence type="ECO:0000256" key="7">
    <source>
        <dbReference type="ARBA" id="ARBA00023136"/>
    </source>
</evidence>
<dbReference type="InterPro" id="IPR050189">
    <property type="entry name" value="MFS_Efflux_Transporters"/>
</dbReference>
<dbReference type="PANTHER" id="PTHR43124:SF3">
    <property type="entry name" value="CHLORAMPHENICOL EFFLUX PUMP RV0191"/>
    <property type="match status" value="1"/>
</dbReference>